<reference evidence="2" key="1">
    <citation type="submission" date="2016-11" db="EMBL/GenBank/DDBJ databases">
        <authorList>
            <person name="Varghese N."/>
            <person name="Submissions S."/>
        </authorList>
    </citation>
    <scope>NUCLEOTIDE SEQUENCE [LARGE SCALE GENOMIC DNA]</scope>
    <source>
        <strain evidence="2">DSM 16990</strain>
    </source>
</reference>
<dbReference type="SUPFAM" id="SSF48452">
    <property type="entry name" value="TPR-like"/>
    <property type="match status" value="1"/>
</dbReference>
<evidence type="ECO:0000313" key="2">
    <source>
        <dbReference type="Proteomes" id="UP000184287"/>
    </source>
</evidence>
<dbReference type="Proteomes" id="UP000184287">
    <property type="component" value="Unassembled WGS sequence"/>
</dbReference>
<organism evidence="1 2">
    <name type="scientific">Pedobacter caeni</name>
    <dbReference type="NCBI Taxonomy" id="288992"/>
    <lineage>
        <taxon>Bacteria</taxon>
        <taxon>Pseudomonadati</taxon>
        <taxon>Bacteroidota</taxon>
        <taxon>Sphingobacteriia</taxon>
        <taxon>Sphingobacteriales</taxon>
        <taxon>Sphingobacteriaceae</taxon>
        <taxon>Pedobacter</taxon>
    </lineage>
</organism>
<keyword evidence="2" id="KW-1185">Reference proteome</keyword>
<dbReference type="STRING" id="288992.SAMN04488522_10247"/>
<gene>
    <name evidence="1" type="ORF">SAMN04488522_10247</name>
</gene>
<dbReference type="InterPro" id="IPR011990">
    <property type="entry name" value="TPR-like_helical_dom_sf"/>
</dbReference>
<accession>A0A1M4YSJ6</accession>
<keyword evidence="1" id="KW-0449">Lipoprotein</keyword>
<dbReference type="Pfam" id="PF12741">
    <property type="entry name" value="SusD-like"/>
    <property type="match status" value="2"/>
</dbReference>
<protein>
    <submittedName>
        <fullName evidence="1">Susd and RagB outer membrane lipoprotein</fullName>
    </submittedName>
</protein>
<dbReference type="AlphaFoldDB" id="A0A1M4YSJ6"/>
<dbReference type="EMBL" id="FQUQ01000002">
    <property type="protein sequence ID" value="SHF08760.1"/>
    <property type="molecule type" value="Genomic_DNA"/>
</dbReference>
<proteinExistence type="predicted"/>
<dbReference type="InterPro" id="IPR024302">
    <property type="entry name" value="SusD-like"/>
</dbReference>
<name>A0A1M4YSJ6_9SPHI</name>
<evidence type="ECO:0000313" key="1">
    <source>
        <dbReference type="EMBL" id="SHF08760.1"/>
    </source>
</evidence>
<dbReference type="Gene3D" id="1.25.40.390">
    <property type="match status" value="2"/>
</dbReference>
<sequence>MILATAMLWSSCKKFEEINVDPVSANEDQVQPEYFINGSITAAQQDPDVAERAFVLYWKTAGHQQSNGGISSGAYNDGWSSIYYNQISAWITSANTAIEIANKQIAEGKAKPHTNNLIQIARIWRGYLMSEMSDNFGPIPMIASQGTNPEFVEVKMIYYYILSELKDAGSKLDVALKNKEEFADLDPSYRYNYKNWKTYANSMRMRLAMRLSEVDENKAKAEFEDAATGSDFITNMDQAFKVQEKPGWNALAGVMSREWNPQFISATLNNLYLGLGGVKSADQLDASYQPYIKSEGWLGLKYDDHFTSKTNNPSAGYWFDGLPYSIDPRAYKTFIIPGDFENANFNAYPSWTNDAKTTKRNLLNSSNETLKTIEAKYTWNASNTGNWDVKGARNLVRAYEGTIPRLSNQFRTSASTRIFFAPWETYFLLAEAAERGWNTPMSGKAAYEAGIRSNFEYWGVTGNLGAYLSSSDFNRVGTSVNWDHTAEPAASHTMSFKNGYTDVAGTTAVLYPKNDLYKNGTVKNDHLTKIITQKFIAQTPWLPLEGWNDQRRLGLPFFENPAIEKSLPDLPALTDANYMTSNVSFFPQRLRYPSNLRITNSKGYEQAVTALKGADAVLTPLWWAKK</sequence>